<dbReference type="PANTHER" id="PTHR12932">
    <property type="entry name" value="P25 ALPHA-RELATED"/>
    <property type="match status" value="1"/>
</dbReference>
<dbReference type="PANTHER" id="PTHR12932:SF9">
    <property type="entry name" value="TUBULIN POLYMERIZATION-PROMOTING PROTEIN HOMOLOG"/>
    <property type="match status" value="1"/>
</dbReference>
<dbReference type="OMA" id="WLISARI"/>
<proteinExistence type="inferred from homology"/>
<dbReference type="SMR" id="A0A7M7LUS4"/>
<dbReference type="Gene3D" id="1.10.238.10">
    <property type="entry name" value="EF-hand"/>
    <property type="match status" value="1"/>
</dbReference>
<sequence length="115" mass="13523">MTDTANVGKQEKETEVSLNEMFKVYCSFDAISREMNVELLPLSQIDKWLYIAQILDLHNVTTTDTGLCFFKFRKRAINYEEFLEYIRDLANIKKLKLDDIEHKLRTCALPAEKQK</sequence>
<dbReference type="InterPro" id="IPR008907">
    <property type="entry name" value="TPP/p25"/>
</dbReference>
<dbReference type="Proteomes" id="UP000002358">
    <property type="component" value="Chromosome 1"/>
</dbReference>
<organism evidence="2 3">
    <name type="scientific">Nasonia vitripennis</name>
    <name type="common">Parasitic wasp</name>
    <dbReference type="NCBI Taxonomy" id="7425"/>
    <lineage>
        <taxon>Eukaryota</taxon>
        <taxon>Metazoa</taxon>
        <taxon>Ecdysozoa</taxon>
        <taxon>Arthropoda</taxon>
        <taxon>Hexapoda</taxon>
        <taxon>Insecta</taxon>
        <taxon>Pterygota</taxon>
        <taxon>Neoptera</taxon>
        <taxon>Endopterygota</taxon>
        <taxon>Hymenoptera</taxon>
        <taxon>Apocrita</taxon>
        <taxon>Proctotrupomorpha</taxon>
        <taxon>Chalcidoidea</taxon>
        <taxon>Pteromalidae</taxon>
        <taxon>Pteromalinae</taxon>
        <taxon>Nasonia</taxon>
    </lineage>
</organism>
<comment type="similarity">
    <text evidence="1">Belongs to the TPPP family.</text>
</comment>
<gene>
    <name evidence="2" type="primary">103316886</name>
</gene>
<evidence type="ECO:0000313" key="2">
    <source>
        <dbReference type="EnsemblMetazoa" id="XP_008211062"/>
    </source>
</evidence>
<keyword evidence="3" id="KW-1185">Reference proteome</keyword>
<dbReference type="GO" id="GO:0032273">
    <property type="term" value="P:positive regulation of protein polymerization"/>
    <property type="evidence" value="ECO:0007669"/>
    <property type="project" value="TreeGrafter"/>
</dbReference>
<reference evidence="2" key="1">
    <citation type="submission" date="2021-01" db="UniProtKB">
        <authorList>
            <consortium name="EnsemblMetazoa"/>
        </authorList>
    </citation>
    <scope>IDENTIFICATION</scope>
</reference>
<dbReference type="KEGG" id="nvi:103316886"/>
<dbReference type="GO" id="GO:0015631">
    <property type="term" value="F:tubulin binding"/>
    <property type="evidence" value="ECO:0007669"/>
    <property type="project" value="InterPro"/>
</dbReference>
<dbReference type="Pfam" id="PF05517">
    <property type="entry name" value="p25-alpha"/>
    <property type="match status" value="1"/>
</dbReference>
<dbReference type="GO" id="GO:0005874">
    <property type="term" value="C:microtubule"/>
    <property type="evidence" value="ECO:0007669"/>
    <property type="project" value="TreeGrafter"/>
</dbReference>
<dbReference type="OrthoDB" id="548799at2759"/>
<dbReference type="AlphaFoldDB" id="A0A7M7LUS4"/>
<evidence type="ECO:0000313" key="3">
    <source>
        <dbReference type="Proteomes" id="UP000002358"/>
    </source>
</evidence>
<dbReference type="SUPFAM" id="SSF47473">
    <property type="entry name" value="EF-hand"/>
    <property type="match status" value="1"/>
</dbReference>
<evidence type="ECO:0000256" key="1">
    <source>
        <dbReference type="ARBA" id="ARBA00010994"/>
    </source>
</evidence>
<dbReference type="EnsemblMetazoa" id="XM_008212840">
    <property type="protein sequence ID" value="XP_008211062"/>
    <property type="gene ID" value="LOC103316886"/>
</dbReference>
<dbReference type="InterPro" id="IPR011992">
    <property type="entry name" value="EF-hand-dom_pair"/>
</dbReference>
<dbReference type="GO" id="GO:0046785">
    <property type="term" value="P:microtubule polymerization"/>
    <property type="evidence" value="ECO:0007669"/>
    <property type="project" value="InterPro"/>
</dbReference>
<protein>
    <recommendedName>
        <fullName evidence="4">TPPP family protein CG4893</fullName>
    </recommendedName>
</protein>
<evidence type="ECO:0008006" key="4">
    <source>
        <dbReference type="Google" id="ProtNLM"/>
    </source>
</evidence>
<dbReference type="GO" id="GO:0001578">
    <property type="term" value="P:microtubule bundle formation"/>
    <property type="evidence" value="ECO:0007669"/>
    <property type="project" value="TreeGrafter"/>
</dbReference>
<accession>A0A7M7LUS4</accession>
<name>A0A7M7LUS4_NASVI</name>
<dbReference type="InParanoid" id="A0A7M7LUS4"/>